<comment type="caution">
    <text evidence="1">The sequence shown here is derived from an EMBL/GenBank/DDBJ whole genome shotgun (WGS) entry which is preliminary data.</text>
</comment>
<sequence>MALTRLPLETARGREDGRCRVAKDRVNEVDFDPTLFYGGARGHGDGVDEDRGAGTLQPLHVLIGFPEPC</sequence>
<dbReference type="AlphaFoldDB" id="A0A9D4Z3Y0"/>
<keyword evidence="2" id="KW-1185">Reference proteome</keyword>
<proteinExistence type="predicted"/>
<dbReference type="EMBL" id="JABFUD020000025">
    <property type="protein sequence ID" value="KAI5059542.1"/>
    <property type="molecule type" value="Genomic_DNA"/>
</dbReference>
<dbReference type="Proteomes" id="UP000886520">
    <property type="component" value="Chromosome 25"/>
</dbReference>
<protein>
    <submittedName>
        <fullName evidence="1">Uncharacterized protein</fullName>
    </submittedName>
</protein>
<reference evidence="1" key="1">
    <citation type="submission" date="2021-01" db="EMBL/GenBank/DDBJ databases">
        <title>Adiantum capillus-veneris genome.</title>
        <authorList>
            <person name="Fang Y."/>
            <person name="Liao Q."/>
        </authorList>
    </citation>
    <scope>NUCLEOTIDE SEQUENCE</scope>
    <source>
        <strain evidence="1">H3</strain>
        <tissue evidence="1">Leaf</tissue>
    </source>
</reference>
<evidence type="ECO:0000313" key="1">
    <source>
        <dbReference type="EMBL" id="KAI5059542.1"/>
    </source>
</evidence>
<accession>A0A9D4Z3Y0</accession>
<organism evidence="1 2">
    <name type="scientific">Adiantum capillus-veneris</name>
    <name type="common">Maidenhair fern</name>
    <dbReference type="NCBI Taxonomy" id="13818"/>
    <lineage>
        <taxon>Eukaryota</taxon>
        <taxon>Viridiplantae</taxon>
        <taxon>Streptophyta</taxon>
        <taxon>Embryophyta</taxon>
        <taxon>Tracheophyta</taxon>
        <taxon>Polypodiopsida</taxon>
        <taxon>Polypodiidae</taxon>
        <taxon>Polypodiales</taxon>
        <taxon>Pteridineae</taxon>
        <taxon>Pteridaceae</taxon>
        <taxon>Vittarioideae</taxon>
        <taxon>Adiantum</taxon>
    </lineage>
</organism>
<evidence type="ECO:0000313" key="2">
    <source>
        <dbReference type="Proteomes" id="UP000886520"/>
    </source>
</evidence>
<name>A0A9D4Z3Y0_ADICA</name>
<gene>
    <name evidence="1" type="ORF">GOP47_0025861</name>
</gene>